<keyword evidence="2" id="KW-1185">Reference proteome</keyword>
<dbReference type="RefSeq" id="WP_037277574.1">
    <property type="nucleotide sequence ID" value="NZ_KK088522.1"/>
</dbReference>
<sequence>MTLERRLAKLETARGAMAPEGPRVIFLSAMSPDDTGGLSNRVEVALLVGGSSLERGEDETEADFERRALAAAEDSAVTPSLPEPR</sequence>
<gene>
    <name evidence="1" type="ORF">Rumeso_02631</name>
</gene>
<dbReference type="Proteomes" id="UP000019666">
    <property type="component" value="Unassembled WGS sequence"/>
</dbReference>
<comment type="caution">
    <text evidence="1">The sequence shown here is derived from an EMBL/GenBank/DDBJ whole genome shotgun (WGS) entry which is preliminary data.</text>
</comment>
<evidence type="ECO:0000313" key="1">
    <source>
        <dbReference type="EMBL" id="EYD75849.1"/>
    </source>
</evidence>
<dbReference type="STRING" id="442562.Rumeso_02631"/>
<protein>
    <submittedName>
        <fullName evidence="1">Uncharacterized protein</fullName>
    </submittedName>
</protein>
<evidence type="ECO:0000313" key="2">
    <source>
        <dbReference type="Proteomes" id="UP000019666"/>
    </source>
</evidence>
<organism evidence="1 2">
    <name type="scientific">Rubellimicrobium mesophilum DSM 19309</name>
    <dbReference type="NCBI Taxonomy" id="442562"/>
    <lineage>
        <taxon>Bacteria</taxon>
        <taxon>Pseudomonadati</taxon>
        <taxon>Pseudomonadota</taxon>
        <taxon>Alphaproteobacteria</taxon>
        <taxon>Rhodobacterales</taxon>
        <taxon>Roseobacteraceae</taxon>
        <taxon>Rubellimicrobium</taxon>
    </lineage>
</organism>
<proteinExistence type="predicted"/>
<accession>A0A017HQ01</accession>
<dbReference type="HOGENOM" id="CLU_2510641_0_0_5"/>
<dbReference type="AlphaFoldDB" id="A0A017HQ01"/>
<name>A0A017HQ01_9RHOB</name>
<reference evidence="1 2" key="1">
    <citation type="submission" date="2013-02" db="EMBL/GenBank/DDBJ databases">
        <authorList>
            <person name="Fiebig A."/>
            <person name="Goeker M."/>
            <person name="Klenk H.-P.P."/>
        </authorList>
    </citation>
    <scope>NUCLEOTIDE SEQUENCE [LARGE SCALE GENOMIC DNA]</scope>
    <source>
        <strain evidence="1 2">DSM 19309</strain>
    </source>
</reference>
<dbReference type="EMBL" id="AOSK01000065">
    <property type="protein sequence ID" value="EYD75849.1"/>
    <property type="molecule type" value="Genomic_DNA"/>
</dbReference>